<evidence type="ECO:0000256" key="1">
    <source>
        <dbReference type="ARBA" id="ARBA00001966"/>
    </source>
</evidence>
<dbReference type="GO" id="GO:0005634">
    <property type="term" value="C:nucleus"/>
    <property type="evidence" value="ECO:0007669"/>
    <property type="project" value="TreeGrafter"/>
</dbReference>
<feature type="region of interest" description="Disordered" evidence="7">
    <location>
        <begin position="34"/>
        <end position="60"/>
    </location>
</feature>
<comment type="similarity">
    <text evidence="2">Belongs to the EXO5 family.</text>
</comment>
<keyword evidence="4" id="KW-0004">4Fe-4S</keyword>
<keyword evidence="4" id="KW-0408">Iron</keyword>
<dbReference type="Proteomes" id="UP000308549">
    <property type="component" value="Unassembled WGS sequence"/>
</dbReference>
<name>A0A4U0U5K1_9PEZI</name>
<evidence type="ECO:0008006" key="10">
    <source>
        <dbReference type="Google" id="ProtNLM"/>
    </source>
</evidence>
<feature type="region of interest" description="Disordered" evidence="7">
    <location>
        <begin position="110"/>
        <end position="153"/>
    </location>
</feature>
<dbReference type="GO" id="GO:0045145">
    <property type="term" value="F:single-stranded DNA 5'-3' DNA exonuclease activity"/>
    <property type="evidence" value="ECO:0007669"/>
    <property type="project" value="InterPro"/>
</dbReference>
<dbReference type="InterPro" id="IPR019190">
    <property type="entry name" value="EXOV"/>
</dbReference>
<dbReference type="GO" id="GO:0051539">
    <property type="term" value="F:4 iron, 4 sulfur cluster binding"/>
    <property type="evidence" value="ECO:0007669"/>
    <property type="project" value="UniProtKB-KW"/>
</dbReference>
<gene>
    <name evidence="8" type="ORF">B0A50_02658</name>
</gene>
<dbReference type="GO" id="GO:0005739">
    <property type="term" value="C:mitochondrion"/>
    <property type="evidence" value="ECO:0007669"/>
    <property type="project" value="TreeGrafter"/>
</dbReference>
<reference evidence="8 9" key="1">
    <citation type="submission" date="2017-03" db="EMBL/GenBank/DDBJ databases">
        <title>Genomes of endolithic fungi from Antarctica.</title>
        <authorList>
            <person name="Coleine C."/>
            <person name="Masonjones S."/>
            <person name="Stajich J.E."/>
        </authorList>
    </citation>
    <scope>NUCLEOTIDE SEQUENCE [LARGE SCALE GENOMIC DNA]</scope>
    <source>
        <strain evidence="8 9">CCFEE 6315</strain>
    </source>
</reference>
<keyword evidence="9" id="KW-1185">Reference proteome</keyword>
<feature type="region of interest" description="Disordered" evidence="7">
    <location>
        <begin position="276"/>
        <end position="297"/>
    </location>
</feature>
<keyword evidence="5" id="KW-0540">Nuclease</keyword>
<proteinExistence type="inferred from homology"/>
<evidence type="ECO:0000256" key="7">
    <source>
        <dbReference type="SAM" id="MobiDB-lite"/>
    </source>
</evidence>
<evidence type="ECO:0000256" key="5">
    <source>
        <dbReference type="ARBA" id="ARBA00022722"/>
    </source>
</evidence>
<dbReference type="EMBL" id="NAJL01000011">
    <property type="protein sequence ID" value="TKA30431.1"/>
    <property type="molecule type" value="Genomic_DNA"/>
</dbReference>
<keyword evidence="6" id="KW-0269">Exonuclease</keyword>
<keyword evidence="4" id="KW-0479">Metal-binding</keyword>
<dbReference type="PANTHER" id="PTHR14464:SF4">
    <property type="entry name" value="EXONUCLEASE V"/>
    <property type="match status" value="1"/>
</dbReference>
<comment type="caution">
    <text evidence="8">The sequence shown here is derived from an EMBL/GenBank/DDBJ whole genome shotgun (WGS) entry which is preliminary data.</text>
</comment>
<evidence type="ECO:0000256" key="2">
    <source>
        <dbReference type="ARBA" id="ARBA00009797"/>
    </source>
</evidence>
<dbReference type="OrthoDB" id="354769at2759"/>
<feature type="region of interest" description="Disordered" evidence="7">
    <location>
        <begin position="1"/>
        <end position="22"/>
    </location>
</feature>
<evidence type="ECO:0000256" key="6">
    <source>
        <dbReference type="ARBA" id="ARBA00022839"/>
    </source>
</evidence>
<evidence type="ECO:0000256" key="4">
    <source>
        <dbReference type="ARBA" id="ARBA00022485"/>
    </source>
</evidence>
<comment type="cofactor">
    <cofactor evidence="1">
        <name>[4Fe-4S] cluster</name>
        <dbReference type="ChEBI" id="CHEBI:49883"/>
    </cofactor>
</comment>
<sequence length="547" mass="61383">MAGAAAAKDTPESIAVDESDYGSDLDEATIDALFSQAESQPASISKPPGTDVEEPVILDDHGDSRPLVRLARIRDNITAAVNGLKSTSEALKPTGPSLPQEASIEVEYDEHNRSAFSPSRARTDEHKQAPESELEPHLEPAKDTRRPIQRFRTQPKKPLSVTDIISPAWCELQYWYNLTKYGRVRATKAMKQGSSVHKVLEEQVHTEVRVEVQTKEDRFALRIWNVITGLRTLRRTGMTREMEVWGVIEGEVVNGIIDQITTTSPDEVMEAHIQADAEQSRTGANSGKKRKPLPSDQRTLTNYLTSSQTGSVLEQGNGLEGWLGPLHERAKTIYIVDVKTRQSKSLPPHGSQTRPTHYQLMMYHRLFSTLATNGVPAQRILQRYNLDPSATFSDAFIAQMSTFDMCLDTTLSADEWPLPDATQDPVSELLAHNNLMSLWSLMITEFSEAVPTNSISPLLTAEFRAPVTGDLKGKRSFAFDAERLEAYVRDEMRWWKGERETKGVEIEEAYKCQICEFAAGCSWRNTKVEEGLQKAKLRREKRQKSDV</sequence>
<comment type="subunit">
    <text evidence="3">Monomer.</text>
</comment>
<keyword evidence="6" id="KW-0378">Hydrolase</keyword>
<dbReference type="PANTHER" id="PTHR14464">
    <property type="entry name" value="EXONUCLEASE V"/>
    <property type="match status" value="1"/>
</dbReference>
<accession>A0A4U0U5K1</accession>
<protein>
    <recommendedName>
        <fullName evidence="10">Exonuclease V</fullName>
    </recommendedName>
</protein>
<dbReference type="AlphaFoldDB" id="A0A4U0U5K1"/>
<keyword evidence="4" id="KW-0411">Iron-sulfur</keyword>
<organism evidence="8 9">
    <name type="scientific">Salinomyces thailandicus</name>
    <dbReference type="NCBI Taxonomy" id="706561"/>
    <lineage>
        <taxon>Eukaryota</taxon>
        <taxon>Fungi</taxon>
        <taxon>Dikarya</taxon>
        <taxon>Ascomycota</taxon>
        <taxon>Pezizomycotina</taxon>
        <taxon>Dothideomycetes</taxon>
        <taxon>Dothideomycetidae</taxon>
        <taxon>Mycosphaerellales</taxon>
        <taxon>Teratosphaeriaceae</taxon>
        <taxon>Salinomyces</taxon>
    </lineage>
</organism>
<feature type="compositionally biased region" description="Basic and acidic residues" evidence="7">
    <location>
        <begin position="121"/>
        <end position="146"/>
    </location>
</feature>
<evidence type="ECO:0000313" key="9">
    <source>
        <dbReference type="Proteomes" id="UP000308549"/>
    </source>
</evidence>
<dbReference type="Pfam" id="PF09810">
    <property type="entry name" value="Exo5"/>
    <property type="match status" value="1"/>
</dbReference>
<evidence type="ECO:0000313" key="8">
    <source>
        <dbReference type="EMBL" id="TKA30431.1"/>
    </source>
</evidence>
<evidence type="ECO:0000256" key="3">
    <source>
        <dbReference type="ARBA" id="ARBA00011245"/>
    </source>
</evidence>
<dbReference type="GO" id="GO:0036297">
    <property type="term" value="P:interstrand cross-link repair"/>
    <property type="evidence" value="ECO:0007669"/>
    <property type="project" value="TreeGrafter"/>
</dbReference>